<keyword evidence="9" id="KW-1185">Reference proteome</keyword>
<evidence type="ECO:0000256" key="6">
    <source>
        <dbReference type="ARBA" id="ARBA00035443"/>
    </source>
</evidence>
<evidence type="ECO:0000256" key="2">
    <source>
        <dbReference type="ARBA" id="ARBA00005436"/>
    </source>
</evidence>
<organism evidence="8 9">
    <name type="scientific">Cryptolaemus montrouzieri</name>
    <dbReference type="NCBI Taxonomy" id="559131"/>
    <lineage>
        <taxon>Eukaryota</taxon>
        <taxon>Metazoa</taxon>
        <taxon>Ecdysozoa</taxon>
        <taxon>Arthropoda</taxon>
        <taxon>Hexapoda</taxon>
        <taxon>Insecta</taxon>
        <taxon>Pterygota</taxon>
        <taxon>Neoptera</taxon>
        <taxon>Endopterygota</taxon>
        <taxon>Coleoptera</taxon>
        <taxon>Polyphaga</taxon>
        <taxon>Cucujiformia</taxon>
        <taxon>Coccinelloidea</taxon>
        <taxon>Coccinellidae</taxon>
        <taxon>Scymninae</taxon>
        <taxon>Scymnini</taxon>
        <taxon>Cryptolaemus</taxon>
    </lineage>
</organism>
<gene>
    <name evidence="8" type="ORF">HHI36_015472</name>
</gene>
<evidence type="ECO:0000313" key="9">
    <source>
        <dbReference type="Proteomes" id="UP001516400"/>
    </source>
</evidence>
<accession>A0ABD2N5R9</accession>
<reference evidence="8 9" key="1">
    <citation type="journal article" date="2021" name="BMC Biol.">
        <title>Horizontally acquired antibacterial genes associated with adaptive radiation of ladybird beetles.</title>
        <authorList>
            <person name="Li H.S."/>
            <person name="Tang X.F."/>
            <person name="Huang Y.H."/>
            <person name="Xu Z.Y."/>
            <person name="Chen M.L."/>
            <person name="Du X.Y."/>
            <person name="Qiu B.Y."/>
            <person name="Chen P.T."/>
            <person name="Zhang W."/>
            <person name="Slipinski A."/>
            <person name="Escalona H.E."/>
            <person name="Waterhouse R.M."/>
            <person name="Zwick A."/>
            <person name="Pang H."/>
        </authorList>
    </citation>
    <scope>NUCLEOTIDE SEQUENCE [LARGE SCALE GENOMIC DNA]</scope>
    <source>
        <strain evidence="8">SYSU2018</strain>
    </source>
</reference>
<dbReference type="Gene3D" id="1.10.10.1410">
    <property type="match status" value="1"/>
</dbReference>
<comment type="caution">
    <text evidence="8">The sequence shown here is derived from an EMBL/GenBank/DDBJ whole genome shotgun (WGS) entry which is preliminary data.</text>
</comment>
<feature type="compositionally biased region" description="Low complexity" evidence="7">
    <location>
        <begin position="80"/>
        <end position="97"/>
    </location>
</feature>
<evidence type="ECO:0000313" key="8">
    <source>
        <dbReference type="EMBL" id="KAL3274053.1"/>
    </source>
</evidence>
<proteinExistence type="inferred from homology"/>
<dbReference type="InterPro" id="IPR038716">
    <property type="entry name" value="P1/P2_N_sf"/>
</dbReference>
<dbReference type="PANTHER" id="PTHR21141">
    <property type="entry name" value="60S ACIDIC RIBOSOMAL PROTEIN FAMILY MEMBER"/>
    <property type="match status" value="1"/>
</dbReference>
<protein>
    <recommendedName>
        <fullName evidence="5">Large ribosomal subunit protein P2</fullName>
    </recommendedName>
    <alternativeName>
        <fullName evidence="6">60S acidic ribosomal protein P2</fullName>
    </alternativeName>
</protein>
<comment type="similarity">
    <text evidence="2">Belongs to the eukaryotic ribosomal protein P1/P2 family.</text>
</comment>
<evidence type="ECO:0000256" key="3">
    <source>
        <dbReference type="ARBA" id="ARBA00022980"/>
    </source>
</evidence>
<name>A0ABD2N5R9_9CUCU</name>
<dbReference type="GO" id="GO:0022626">
    <property type="term" value="C:cytosolic ribosome"/>
    <property type="evidence" value="ECO:0007669"/>
    <property type="project" value="UniProtKB-ARBA"/>
</dbReference>
<evidence type="ECO:0000256" key="5">
    <source>
        <dbReference type="ARBA" id="ARBA00035301"/>
    </source>
</evidence>
<evidence type="ECO:0000256" key="1">
    <source>
        <dbReference type="ARBA" id="ARBA00003362"/>
    </source>
</evidence>
<dbReference type="PANTHER" id="PTHR21141:SF5">
    <property type="entry name" value="LARGE RIBOSOMAL SUBUNIT PROTEIN P2"/>
    <property type="match status" value="1"/>
</dbReference>
<dbReference type="InterPro" id="IPR044076">
    <property type="entry name" value="Ribosomal_P2"/>
</dbReference>
<dbReference type="Proteomes" id="UP001516400">
    <property type="component" value="Unassembled WGS sequence"/>
</dbReference>
<comment type="function">
    <text evidence="1">Plays an important role in the elongation step of protein synthesis.</text>
</comment>
<dbReference type="CDD" id="cd05833">
    <property type="entry name" value="Ribosomal_P2"/>
    <property type="match status" value="1"/>
</dbReference>
<dbReference type="GO" id="GO:1990904">
    <property type="term" value="C:ribonucleoprotein complex"/>
    <property type="evidence" value="ECO:0007669"/>
    <property type="project" value="UniProtKB-KW"/>
</dbReference>
<evidence type="ECO:0000256" key="4">
    <source>
        <dbReference type="ARBA" id="ARBA00023274"/>
    </source>
</evidence>
<sequence>MFLGGKLFGNDYWDGGNRSKYLRDYLLAVLGGKASPAAADIDKILSSVGIESDSEKVKKLIKSIEELIVQGREKLATVPSGSAAAAPAAAAGGTAPAAEEKKEDEKKEEKAESESENDYMGFGVFD</sequence>
<feature type="compositionally biased region" description="Basic and acidic residues" evidence="7">
    <location>
        <begin position="98"/>
        <end position="113"/>
    </location>
</feature>
<dbReference type="AlphaFoldDB" id="A0ABD2N5R9"/>
<keyword evidence="4" id="KW-0687">Ribonucleoprotein</keyword>
<evidence type="ECO:0000256" key="7">
    <source>
        <dbReference type="SAM" id="MobiDB-lite"/>
    </source>
</evidence>
<dbReference type="Pfam" id="PF00428">
    <property type="entry name" value="Ribosomal_60s"/>
    <property type="match status" value="1"/>
</dbReference>
<dbReference type="FunFam" id="1.10.10.1410:FF:000002">
    <property type="entry name" value="60S acidic ribosomal protein P2"/>
    <property type="match status" value="1"/>
</dbReference>
<keyword evidence="3" id="KW-0689">Ribosomal protein</keyword>
<feature type="region of interest" description="Disordered" evidence="7">
    <location>
        <begin position="80"/>
        <end position="126"/>
    </location>
</feature>
<dbReference type="InterPro" id="IPR027534">
    <property type="entry name" value="Ribosomal_P1/P2"/>
</dbReference>
<dbReference type="HAMAP" id="MF_01478">
    <property type="entry name" value="Ribosomal_L12_arch"/>
    <property type="match status" value="1"/>
</dbReference>
<dbReference type="EMBL" id="JABFTP020000062">
    <property type="protein sequence ID" value="KAL3274053.1"/>
    <property type="molecule type" value="Genomic_DNA"/>
</dbReference>